<keyword evidence="7" id="KW-1133">Transmembrane helix</keyword>
<dbReference type="PANTHER" id="PTHR44936:SF10">
    <property type="entry name" value="SENSOR PROTEIN RSTB"/>
    <property type="match status" value="1"/>
</dbReference>
<dbReference type="SUPFAM" id="SSF55874">
    <property type="entry name" value="ATPase domain of HSP90 chaperone/DNA topoisomerase II/histidine kinase"/>
    <property type="match status" value="1"/>
</dbReference>
<keyword evidence="6" id="KW-0067">ATP-binding</keyword>
<gene>
    <name evidence="9" type="ORF">A1355_00910</name>
</gene>
<evidence type="ECO:0000256" key="4">
    <source>
        <dbReference type="ARBA" id="ARBA00022741"/>
    </source>
</evidence>
<dbReference type="InterPro" id="IPR050980">
    <property type="entry name" value="2C_sensor_his_kinase"/>
</dbReference>
<evidence type="ECO:0000256" key="1">
    <source>
        <dbReference type="ARBA" id="ARBA00000085"/>
    </source>
</evidence>
<reference evidence="10" key="1">
    <citation type="submission" date="2016-03" db="EMBL/GenBank/DDBJ databases">
        <authorList>
            <person name="Heylen K."/>
            <person name="De Vos P."/>
            <person name="Vekeman B."/>
        </authorList>
    </citation>
    <scope>NUCLEOTIDE SEQUENCE [LARGE SCALE GENOMIC DNA]</scope>
    <source>
        <strain evidence="10">R-45383</strain>
    </source>
</reference>
<evidence type="ECO:0000256" key="7">
    <source>
        <dbReference type="SAM" id="Phobius"/>
    </source>
</evidence>
<dbReference type="EC" id="2.7.13.3" evidence="2"/>
<keyword evidence="10" id="KW-1185">Reference proteome</keyword>
<keyword evidence="7" id="KW-0472">Membrane</keyword>
<evidence type="ECO:0000256" key="2">
    <source>
        <dbReference type="ARBA" id="ARBA00012438"/>
    </source>
</evidence>
<keyword evidence="7" id="KW-0812">Transmembrane</keyword>
<name>A0A177N7N5_9GAMM</name>
<accession>A0A177N7N5</accession>
<comment type="caution">
    <text evidence="9">The sequence shown here is derived from an EMBL/GenBank/DDBJ whole genome shotgun (WGS) entry which is preliminary data.</text>
</comment>
<sequence>MKTTRHYPIHFAASRRARTYRIPEFPLLLHYDQGGDVRMNFKKLISFKALTALGFVATAIPLFVAAVHSAATMREASALGRELNTRIFEQTQNIRLVLQKTSDVERKARLFVLLSDPALRQPYERESYEATRTTFKQALNELLKLRVDNRIALLANELAEKEVLIYQQIIGSASEDDIKLPLDEAFQSLRESAATLSRDFETYVDQRFRQLNRQSAALERDVMIKGGLLAAISALLVIGLVYVQMRAIRQLDRAVRGLSGGLAEPILLDGLEDWRQLGNRLEWLRNRLHELEYAKHQTMAGMTRQIATPLAALKIGLHSLGHGGDPSNLHDAVADLQALYDDCLRQLNDSQFSQEPEEKDLIDLENLIDEVISGLRAKLRAKSLHLKKQTQPAVISGVADQLHLIVEQLLLLAWAHAPEDSEITLRLRLQDTELELEIEDEGPTINPALRSAILEPFFRFPAGSFGDMAELNLETVKTYIANHQGKLAWVDGEPGLHGNRFRLSLPMLD</sequence>
<dbReference type="OrthoDB" id="9809766at2"/>
<dbReference type="InterPro" id="IPR036890">
    <property type="entry name" value="HATPase_C_sf"/>
</dbReference>
<dbReference type="SMART" id="SM00387">
    <property type="entry name" value="HATPase_c"/>
    <property type="match status" value="1"/>
</dbReference>
<evidence type="ECO:0000313" key="10">
    <source>
        <dbReference type="Proteomes" id="UP000077628"/>
    </source>
</evidence>
<dbReference type="Pfam" id="PF02518">
    <property type="entry name" value="HATPase_c"/>
    <property type="match status" value="1"/>
</dbReference>
<dbReference type="InterPro" id="IPR003594">
    <property type="entry name" value="HATPase_dom"/>
</dbReference>
<proteinExistence type="predicted"/>
<feature type="transmembrane region" description="Helical" evidence="7">
    <location>
        <begin position="49"/>
        <end position="71"/>
    </location>
</feature>
<comment type="catalytic activity">
    <reaction evidence="1">
        <text>ATP + protein L-histidine = ADP + protein N-phospho-L-histidine.</text>
        <dbReference type="EC" id="2.7.13.3"/>
    </reaction>
</comment>
<dbReference type="Gene3D" id="3.30.565.10">
    <property type="entry name" value="Histidine kinase-like ATPase, C-terminal domain"/>
    <property type="match status" value="1"/>
</dbReference>
<dbReference type="AlphaFoldDB" id="A0A177N7N5"/>
<dbReference type="PANTHER" id="PTHR44936">
    <property type="entry name" value="SENSOR PROTEIN CREC"/>
    <property type="match status" value="1"/>
</dbReference>
<dbReference type="GO" id="GO:0004673">
    <property type="term" value="F:protein histidine kinase activity"/>
    <property type="evidence" value="ECO:0007669"/>
    <property type="project" value="UniProtKB-EC"/>
</dbReference>
<organism evidence="9 10">
    <name type="scientific">Methylomonas koyamae</name>
    <dbReference type="NCBI Taxonomy" id="702114"/>
    <lineage>
        <taxon>Bacteria</taxon>
        <taxon>Pseudomonadati</taxon>
        <taxon>Pseudomonadota</taxon>
        <taxon>Gammaproteobacteria</taxon>
        <taxon>Methylococcales</taxon>
        <taxon>Methylococcaceae</taxon>
        <taxon>Methylomonas</taxon>
    </lineage>
</organism>
<evidence type="ECO:0000256" key="5">
    <source>
        <dbReference type="ARBA" id="ARBA00022777"/>
    </source>
</evidence>
<evidence type="ECO:0000256" key="3">
    <source>
        <dbReference type="ARBA" id="ARBA00022679"/>
    </source>
</evidence>
<keyword evidence="5" id="KW-0418">Kinase</keyword>
<keyword evidence="4" id="KW-0547">Nucleotide-binding</keyword>
<dbReference type="STRING" id="702114.A1355_00910"/>
<protein>
    <recommendedName>
        <fullName evidence="2">histidine kinase</fullName>
        <ecNumber evidence="2">2.7.13.3</ecNumber>
    </recommendedName>
</protein>
<evidence type="ECO:0000313" key="9">
    <source>
        <dbReference type="EMBL" id="OAI13150.1"/>
    </source>
</evidence>
<dbReference type="PROSITE" id="PS50109">
    <property type="entry name" value="HIS_KIN"/>
    <property type="match status" value="1"/>
</dbReference>
<evidence type="ECO:0000259" key="8">
    <source>
        <dbReference type="PROSITE" id="PS50109"/>
    </source>
</evidence>
<feature type="domain" description="Histidine kinase" evidence="8">
    <location>
        <begin position="301"/>
        <end position="509"/>
    </location>
</feature>
<dbReference type="GO" id="GO:0005524">
    <property type="term" value="F:ATP binding"/>
    <property type="evidence" value="ECO:0007669"/>
    <property type="project" value="UniProtKB-KW"/>
</dbReference>
<feature type="transmembrane region" description="Helical" evidence="7">
    <location>
        <begin position="222"/>
        <end position="243"/>
    </location>
</feature>
<dbReference type="Proteomes" id="UP000077628">
    <property type="component" value="Unassembled WGS sequence"/>
</dbReference>
<evidence type="ECO:0000256" key="6">
    <source>
        <dbReference type="ARBA" id="ARBA00022840"/>
    </source>
</evidence>
<dbReference type="InterPro" id="IPR005467">
    <property type="entry name" value="His_kinase_dom"/>
</dbReference>
<dbReference type="EMBL" id="LUUK01000213">
    <property type="protein sequence ID" value="OAI13150.1"/>
    <property type="molecule type" value="Genomic_DNA"/>
</dbReference>
<keyword evidence="3" id="KW-0808">Transferase</keyword>